<keyword evidence="1" id="KW-0812">Transmembrane</keyword>
<keyword evidence="1" id="KW-0472">Membrane</keyword>
<feature type="transmembrane region" description="Helical" evidence="1">
    <location>
        <begin position="44"/>
        <end position="66"/>
    </location>
</feature>
<feature type="transmembrane region" description="Helical" evidence="1">
    <location>
        <begin position="120"/>
        <end position="137"/>
    </location>
</feature>
<organism evidence="2 3">
    <name type="scientific">Kipferlia bialata</name>
    <dbReference type="NCBI Taxonomy" id="797122"/>
    <lineage>
        <taxon>Eukaryota</taxon>
        <taxon>Metamonada</taxon>
        <taxon>Carpediemonas-like organisms</taxon>
        <taxon>Kipferlia</taxon>
    </lineage>
</organism>
<accession>A0A9K3D9M9</accession>
<evidence type="ECO:0000313" key="3">
    <source>
        <dbReference type="Proteomes" id="UP000265618"/>
    </source>
</evidence>
<feature type="transmembrane region" description="Helical" evidence="1">
    <location>
        <begin position="89"/>
        <end position="108"/>
    </location>
</feature>
<gene>
    <name evidence="2" type="ORF">KIPB_012953</name>
</gene>
<dbReference type="Proteomes" id="UP000265618">
    <property type="component" value="Unassembled WGS sequence"/>
</dbReference>
<evidence type="ECO:0000313" key="2">
    <source>
        <dbReference type="EMBL" id="GIQ90235.1"/>
    </source>
</evidence>
<comment type="caution">
    <text evidence="2">The sequence shown here is derived from an EMBL/GenBank/DDBJ whole genome shotgun (WGS) entry which is preliminary data.</text>
</comment>
<feature type="transmembrane region" description="Helical" evidence="1">
    <location>
        <begin position="143"/>
        <end position="163"/>
    </location>
</feature>
<feature type="transmembrane region" description="Helical" evidence="1">
    <location>
        <begin position="6"/>
        <end position="23"/>
    </location>
</feature>
<protein>
    <submittedName>
        <fullName evidence="2">Uncharacterized protein</fullName>
    </submittedName>
</protein>
<keyword evidence="3" id="KW-1185">Reference proteome</keyword>
<sequence length="194" mass="20938">MHTTSVVWATIILVSLCAIGVLKESISRAQRRTSSITGQHLHHVLGRMLLAVVCLGTVLCVLQMVMDSVRRQIIHPLSWLSIPSNLTELLWWVGLNVVSFLVTGLVLVGVMDSAKQSGDYVVSLSGFYILLLGLVSGPDLSTGYLVGVGVAAAACWSLLEYIVHKLELLPYASGLSRSNSSLGHSTNRKPRGVF</sequence>
<reference evidence="2 3" key="1">
    <citation type="journal article" date="2018" name="PLoS ONE">
        <title>The draft genome of Kipferlia bialata reveals reductive genome evolution in fornicate parasites.</title>
        <authorList>
            <person name="Tanifuji G."/>
            <person name="Takabayashi S."/>
            <person name="Kume K."/>
            <person name="Takagi M."/>
            <person name="Nakayama T."/>
            <person name="Kamikawa R."/>
            <person name="Inagaki Y."/>
            <person name="Hashimoto T."/>
        </authorList>
    </citation>
    <scope>NUCLEOTIDE SEQUENCE [LARGE SCALE GENOMIC DNA]</scope>
    <source>
        <strain evidence="2">NY0173</strain>
    </source>
</reference>
<proteinExistence type="predicted"/>
<dbReference type="AlphaFoldDB" id="A0A9K3D9M9"/>
<dbReference type="EMBL" id="BDIP01005933">
    <property type="protein sequence ID" value="GIQ90235.1"/>
    <property type="molecule type" value="Genomic_DNA"/>
</dbReference>
<name>A0A9K3D9M9_9EUKA</name>
<keyword evidence="1" id="KW-1133">Transmembrane helix</keyword>
<evidence type="ECO:0000256" key="1">
    <source>
        <dbReference type="SAM" id="Phobius"/>
    </source>
</evidence>